<feature type="non-terminal residue" evidence="1">
    <location>
        <position position="1"/>
    </location>
</feature>
<sequence length="48" mass="5702">VPDKVSWMKPSLRGRLRLVKLKAQERNLTIEDLNQSIRSKWVILWAEV</sequence>
<proteinExistence type="predicted"/>
<name>A0A381SYX5_9ZZZZ</name>
<accession>A0A381SYX5</accession>
<protein>
    <submittedName>
        <fullName evidence="1">Uncharacterized protein</fullName>
    </submittedName>
</protein>
<gene>
    <name evidence="1" type="ORF">METZ01_LOCUS61513</name>
</gene>
<dbReference type="EMBL" id="UINC01003714">
    <property type="protein sequence ID" value="SVA08659.1"/>
    <property type="molecule type" value="Genomic_DNA"/>
</dbReference>
<reference evidence="1" key="1">
    <citation type="submission" date="2018-05" db="EMBL/GenBank/DDBJ databases">
        <authorList>
            <person name="Lanie J.A."/>
            <person name="Ng W.-L."/>
            <person name="Kazmierczak K.M."/>
            <person name="Andrzejewski T.M."/>
            <person name="Davidsen T.M."/>
            <person name="Wayne K.J."/>
            <person name="Tettelin H."/>
            <person name="Glass J.I."/>
            <person name="Rusch D."/>
            <person name="Podicherti R."/>
            <person name="Tsui H.-C.T."/>
            <person name="Winkler M.E."/>
        </authorList>
    </citation>
    <scope>NUCLEOTIDE SEQUENCE</scope>
</reference>
<evidence type="ECO:0000313" key="1">
    <source>
        <dbReference type="EMBL" id="SVA08659.1"/>
    </source>
</evidence>
<organism evidence="1">
    <name type="scientific">marine metagenome</name>
    <dbReference type="NCBI Taxonomy" id="408172"/>
    <lineage>
        <taxon>unclassified sequences</taxon>
        <taxon>metagenomes</taxon>
        <taxon>ecological metagenomes</taxon>
    </lineage>
</organism>
<dbReference type="AlphaFoldDB" id="A0A381SYX5"/>